<dbReference type="EMBL" id="MU274378">
    <property type="protein sequence ID" value="KAI0026571.1"/>
    <property type="molecule type" value="Genomic_DNA"/>
</dbReference>
<keyword evidence="2" id="KW-1185">Reference proteome</keyword>
<comment type="caution">
    <text evidence="1">The sequence shown here is derived from an EMBL/GenBank/DDBJ whole genome shotgun (WGS) entry which is preliminary data.</text>
</comment>
<gene>
    <name evidence="1" type="ORF">K488DRAFT_92290</name>
</gene>
<evidence type="ECO:0000313" key="2">
    <source>
        <dbReference type="Proteomes" id="UP000814128"/>
    </source>
</evidence>
<sequence length="195" mass="22023">MDEMLLYLDEDGIVQTYFDRIRARRDPVVCVNVLALFHAYDRGGELPQTQSWILNILNHRAYMDGTCYYQTPECFLFFLSRLLPHIRSCEWRNRATVLLRERLLERVGAPGDALALAMRITACARVGIKDELDLHQLLPMQLEDGSWGPGGIYKYGSSGIGIGNYGLTTALALHAIHAIAEFSTQEEQSHDTVAH</sequence>
<dbReference type="Proteomes" id="UP000814128">
    <property type="component" value="Unassembled WGS sequence"/>
</dbReference>
<organism evidence="1 2">
    <name type="scientific">Vararia minispora EC-137</name>
    <dbReference type="NCBI Taxonomy" id="1314806"/>
    <lineage>
        <taxon>Eukaryota</taxon>
        <taxon>Fungi</taxon>
        <taxon>Dikarya</taxon>
        <taxon>Basidiomycota</taxon>
        <taxon>Agaricomycotina</taxon>
        <taxon>Agaricomycetes</taxon>
        <taxon>Russulales</taxon>
        <taxon>Lachnocladiaceae</taxon>
        <taxon>Vararia</taxon>
    </lineage>
</organism>
<name>A0ACB8Q4P6_9AGAM</name>
<reference evidence="1" key="1">
    <citation type="submission" date="2021-02" db="EMBL/GenBank/DDBJ databases">
        <authorList>
            <consortium name="DOE Joint Genome Institute"/>
            <person name="Ahrendt S."/>
            <person name="Looney B.P."/>
            <person name="Miyauchi S."/>
            <person name="Morin E."/>
            <person name="Drula E."/>
            <person name="Courty P.E."/>
            <person name="Chicoki N."/>
            <person name="Fauchery L."/>
            <person name="Kohler A."/>
            <person name="Kuo A."/>
            <person name="Labutti K."/>
            <person name="Pangilinan J."/>
            <person name="Lipzen A."/>
            <person name="Riley R."/>
            <person name="Andreopoulos W."/>
            <person name="He G."/>
            <person name="Johnson J."/>
            <person name="Barry K.W."/>
            <person name="Grigoriev I.V."/>
            <person name="Nagy L."/>
            <person name="Hibbett D."/>
            <person name="Henrissat B."/>
            <person name="Matheny P.B."/>
            <person name="Labbe J."/>
            <person name="Martin F."/>
        </authorList>
    </citation>
    <scope>NUCLEOTIDE SEQUENCE</scope>
    <source>
        <strain evidence="1">EC-137</strain>
    </source>
</reference>
<proteinExistence type="predicted"/>
<protein>
    <submittedName>
        <fullName evidence="1">Uncharacterized protein</fullName>
    </submittedName>
</protein>
<reference evidence="1" key="2">
    <citation type="journal article" date="2022" name="New Phytol.">
        <title>Evolutionary transition to the ectomycorrhizal habit in the genomes of a hyperdiverse lineage of mushroom-forming fungi.</title>
        <authorList>
            <person name="Looney B."/>
            <person name="Miyauchi S."/>
            <person name="Morin E."/>
            <person name="Drula E."/>
            <person name="Courty P.E."/>
            <person name="Kohler A."/>
            <person name="Kuo A."/>
            <person name="LaButti K."/>
            <person name="Pangilinan J."/>
            <person name="Lipzen A."/>
            <person name="Riley R."/>
            <person name="Andreopoulos W."/>
            <person name="He G."/>
            <person name="Johnson J."/>
            <person name="Nolan M."/>
            <person name="Tritt A."/>
            <person name="Barry K.W."/>
            <person name="Grigoriev I.V."/>
            <person name="Nagy L.G."/>
            <person name="Hibbett D."/>
            <person name="Henrissat B."/>
            <person name="Matheny P.B."/>
            <person name="Labbe J."/>
            <person name="Martin F.M."/>
        </authorList>
    </citation>
    <scope>NUCLEOTIDE SEQUENCE</scope>
    <source>
        <strain evidence="1">EC-137</strain>
    </source>
</reference>
<evidence type="ECO:0000313" key="1">
    <source>
        <dbReference type="EMBL" id="KAI0026571.1"/>
    </source>
</evidence>
<accession>A0ACB8Q4P6</accession>